<dbReference type="InterPro" id="IPR000477">
    <property type="entry name" value="RT_dom"/>
</dbReference>
<dbReference type="Pfam" id="PF11744">
    <property type="entry name" value="ALMT"/>
    <property type="match status" value="1"/>
</dbReference>
<dbReference type="PANTHER" id="PTHR48475:SF1">
    <property type="entry name" value="RNASE H TYPE-1 DOMAIN-CONTAINING PROTEIN"/>
    <property type="match status" value="1"/>
</dbReference>
<dbReference type="PROSITE" id="PS50878">
    <property type="entry name" value="RT_POL"/>
    <property type="match status" value="1"/>
</dbReference>
<evidence type="ECO:0008006" key="9">
    <source>
        <dbReference type="Google" id="ProtNLM"/>
    </source>
</evidence>
<dbReference type="InterPro" id="IPR036397">
    <property type="entry name" value="RNaseH_sf"/>
</dbReference>
<organism evidence="7 8">
    <name type="scientific">Capsicum baccatum</name>
    <name type="common">Peruvian pepper</name>
    <dbReference type="NCBI Taxonomy" id="33114"/>
    <lineage>
        <taxon>Eukaryota</taxon>
        <taxon>Viridiplantae</taxon>
        <taxon>Streptophyta</taxon>
        <taxon>Embryophyta</taxon>
        <taxon>Tracheophyta</taxon>
        <taxon>Spermatophyta</taxon>
        <taxon>Magnoliopsida</taxon>
        <taxon>eudicotyledons</taxon>
        <taxon>Gunneridae</taxon>
        <taxon>Pentapetalae</taxon>
        <taxon>asterids</taxon>
        <taxon>lamiids</taxon>
        <taxon>Solanales</taxon>
        <taxon>Solanaceae</taxon>
        <taxon>Solanoideae</taxon>
        <taxon>Capsiceae</taxon>
        <taxon>Capsicum</taxon>
    </lineage>
</organism>
<keyword evidence="2" id="KW-0812">Transmembrane</keyword>
<dbReference type="AlphaFoldDB" id="A0A2G2V1R3"/>
<dbReference type="GO" id="GO:0003676">
    <property type="term" value="F:nucleic acid binding"/>
    <property type="evidence" value="ECO:0007669"/>
    <property type="project" value="InterPro"/>
</dbReference>
<evidence type="ECO:0000256" key="1">
    <source>
        <dbReference type="ARBA" id="ARBA00004141"/>
    </source>
</evidence>
<feature type="domain" description="Integrase catalytic" evidence="6">
    <location>
        <begin position="371"/>
        <end position="532"/>
    </location>
</feature>
<evidence type="ECO:0000259" key="6">
    <source>
        <dbReference type="PROSITE" id="PS50994"/>
    </source>
</evidence>
<evidence type="ECO:0000313" key="7">
    <source>
        <dbReference type="EMBL" id="PHT26951.1"/>
    </source>
</evidence>
<dbReference type="OrthoDB" id="101614at2759"/>
<dbReference type="InterPro" id="IPR001584">
    <property type="entry name" value="Integrase_cat-core"/>
</dbReference>
<keyword evidence="8" id="KW-1185">Reference proteome</keyword>
<dbReference type="Pfam" id="PF00665">
    <property type="entry name" value="rve"/>
    <property type="match status" value="1"/>
</dbReference>
<dbReference type="InterPro" id="IPR020966">
    <property type="entry name" value="ALMT"/>
</dbReference>
<comment type="caution">
    <text evidence="7">The sequence shown here is derived from an EMBL/GenBank/DDBJ whole genome shotgun (WGS) entry which is preliminary data.</text>
</comment>
<evidence type="ECO:0000313" key="8">
    <source>
        <dbReference type="Proteomes" id="UP000224567"/>
    </source>
</evidence>
<reference evidence="8" key="2">
    <citation type="journal article" date="2017" name="J. Anim. Genet.">
        <title>Multiple reference genome sequences of hot pepper reveal the massive evolution of plant disease resistance genes by retroduplication.</title>
        <authorList>
            <person name="Kim S."/>
            <person name="Park J."/>
            <person name="Yeom S.-I."/>
            <person name="Kim Y.-M."/>
            <person name="Seo E."/>
            <person name="Kim K.-T."/>
            <person name="Kim M.-S."/>
            <person name="Lee J.M."/>
            <person name="Cheong K."/>
            <person name="Shin H.-S."/>
            <person name="Kim S.-B."/>
            <person name="Han K."/>
            <person name="Lee J."/>
            <person name="Park M."/>
            <person name="Lee H.-A."/>
            <person name="Lee H.-Y."/>
            <person name="Lee Y."/>
            <person name="Oh S."/>
            <person name="Lee J.H."/>
            <person name="Choi E."/>
            <person name="Choi E."/>
            <person name="Lee S.E."/>
            <person name="Jeon J."/>
            <person name="Kim H."/>
            <person name="Choi G."/>
            <person name="Song H."/>
            <person name="Lee J."/>
            <person name="Lee S.-C."/>
            <person name="Kwon J.-K."/>
            <person name="Lee H.-Y."/>
            <person name="Koo N."/>
            <person name="Hong Y."/>
            <person name="Kim R.W."/>
            <person name="Kang W.-H."/>
            <person name="Huh J.H."/>
            <person name="Kang B.-C."/>
            <person name="Yang T.-J."/>
            <person name="Lee Y.-H."/>
            <person name="Bennetzen J.L."/>
            <person name="Choi D."/>
        </authorList>
    </citation>
    <scope>NUCLEOTIDE SEQUENCE [LARGE SCALE GENOMIC DNA]</scope>
    <source>
        <strain evidence="8">cv. PBC81</strain>
    </source>
</reference>
<name>A0A2G2V1R3_CAPBA</name>
<dbReference type="CDD" id="cd01647">
    <property type="entry name" value="RT_LTR"/>
    <property type="match status" value="1"/>
</dbReference>
<dbReference type="EMBL" id="MLFT02000580">
    <property type="protein sequence ID" value="PHT26951.1"/>
    <property type="molecule type" value="Genomic_DNA"/>
</dbReference>
<protein>
    <recommendedName>
        <fullName evidence="9">Integrase catalytic domain-containing protein</fullName>
    </recommendedName>
</protein>
<sequence length="687" mass="79288">MDDEDVEKTSFIIPWGTYCYRVMPFGLKNSGETYMRAMTTMFHDIMHKEIEFYVDDVIIKSKIQADHVKDLRKFFERLHRYNLKLNPAKYVFGVPSEKLLGFIVSHRGIELEPSKIKAIQDLPPPKNRMEVEQKLKHYLLSYTTYLISHMDPLKYIFQKPMPTGRLVKWQILLTEFNIVYVTQTAMKAQALADHLVENPIDEEYEPLKTYFLDEEVFCVEEVIIDVDLGWKLFFDRVVNMKGVRIGAVLISKLGQYFPGSSGTISVGGFKFARPSVEEELYGEPWFFDVKRYIQSGEYPTHATSDQKRTVRHLDSGFFLSGGILYKRTPDLGLLRLLLAYLERNSIRFVRKCHQCQVHGDQIHSPPAELHAMAAPWPFVAWGMDVIGPIKPKASNGHRFILVAIDYFRKWVEAVTFKSVTKKDVVEFVHTNIISRFGVLKMIITDNVANLNSHLMQEVCQQLKIAHKNSTPYRPKANGIVEASNKNIKKILWKMVQGSRQWNKKLSFALLGYRTTVRTSTGTTPYLLVYRTEAVIPIEVEISSLQVIVESDIDDDEWVKTRLEQLSLIDEKKLTSVCHGQLYQKRMARAYKKKVCPRNFEVGQLVLKFILPHQVEAKGKFSPNWQGFGSEYFNDSEIKSVRGNKNNVEEFLESLLSVLGSKANEESLVNFAGWEPPHGPFKLEHPWK</sequence>
<evidence type="ECO:0000259" key="5">
    <source>
        <dbReference type="PROSITE" id="PS50878"/>
    </source>
</evidence>
<proteinExistence type="predicted"/>
<dbReference type="GO" id="GO:0015074">
    <property type="term" value="P:DNA integration"/>
    <property type="evidence" value="ECO:0007669"/>
    <property type="project" value="InterPro"/>
</dbReference>
<dbReference type="Pfam" id="PF00078">
    <property type="entry name" value="RVT_1"/>
    <property type="match status" value="1"/>
</dbReference>
<dbReference type="Gene3D" id="3.30.70.270">
    <property type="match status" value="1"/>
</dbReference>
<accession>A0A2G2V1R3</accession>
<dbReference type="PANTHER" id="PTHR48475">
    <property type="entry name" value="RIBONUCLEASE H"/>
    <property type="match status" value="1"/>
</dbReference>
<keyword evidence="3" id="KW-1133">Transmembrane helix</keyword>
<dbReference type="InterPro" id="IPR043502">
    <property type="entry name" value="DNA/RNA_pol_sf"/>
</dbReference>
<dbReference type="GO" id="GO:0015743">
    <property type="term" value="P:malate transport"/>
    <property type="evidence" value="ECO:0007669"/>
    <property type="project" value="InterPro"/>
</dbReference>
<dbReference type="PROSITE" id="PS50994">
    <property type="entry name" value="INTEGRASE"/>
    <property type="match status" value="1"/>
</dbReference>
<dbReference type="GO" id="GO:0016020">
    <property type="term" value="C:membrane"/>
    <property type="evidence" value="ECO:0007669"/>
    <property type="project" value="UniProtKB-SubCell"/>
</dbReference>
<evidence type="ECO:0000256" key="3">
    <source>
        <dbReference type="ARBA" id="ARBA00022989"/>
    </source>
</evidence>
<keyword evidence="4" id="KW-0472">Membrane</keyword>
<dbReference type="SUPFAM" id="SSF53098">
    <property type="entry name" value="Ribonuclease H-like"/>
    <property type="match status" value="1"/>
</dbReference>
<dbReference type="Gene3D" id="3.30.420.10">
    <property type="entry name" value="Ribonuclease H-like superfamily/Ribonuclease H"/>
    <property type="match status" value="1"/>
</dbReference>
<gene>
    <name evidence="7" type="ORF">CQW23_33438</name>
</gene>
<evidence type="ECO:0000256" key="2">
    <source>
        <dbReference type="ARBA" id="ARBA00022692"/>
    </source>
</evidence>
<evidence type="ECO:0000256" key="4">
    <source>
        <dbReference type="ARBA" id="ARBA00023136"/>
    </source>
</evidence>
<feature type="domain" description="Reverse transcriptase" evidence="5">
    <location>
        <begin position="1"/>
        <end position="104"/>
    </location>
</feature>
<dbReference type="SUPFAM" id="SSF56672">
    <property type="entry name" value="DNA/RNA polymerases"/>
    <property type="match status" value="1"/>
</dbReference>
<dbReference type="STRING" id="33114.A0A2G2V1R3"/>
<comment type="subcellular location">
    <subcellularLocation>
        <location evidence="1">Membrane</location>
        <topology evidence="1">Multi-pass membrane protein</topology>
    </subcellularLocation>
</comment>
<dbReference type="InterPro" id="IPR012337">
    <property type="entry name" value="RNaseH-like_sf"/>
</dbReference>
<dbReference type="InterPro" id="IPR043128">
    <property type="entry name" value="Rev_trsase/Diguanyl_cyclase"/>
</dbReference>
<reference evidence="7 8" key="1">
    <citation type="journal article" date="2017" name="Genome Biol.">
        <title>New reference genome sequences of hot pepper reveal the massive evolution of plant disease-resistance genes by retroduplication.</title>
        <authorList>
            <person name="Kim S."/>
            <person name="Park J."/>
            <person name="Yeom S.I."/>
            <person name="Kim Y.M."/>
            <person name="Seo E."/>
            <person name="Kim K.T."/>
            <person name="Kim M.S."/>
            <person name="Lee J.M."/>
            <person name="Cheong K."/>
            <person name="Shin H.S."/>
            <person name="Kim S.B."/>
            <person name="Han K."/>
            <person name="Lee J."/>
            <person name="Park M."/>
            <person name="Lee H.A."/>
            <person name="Lee H.Y."/>
            <person name="Lee Y."/>
            <person name="Oh S."/>
            <person name="Lee J.H."/>
            <person name="Choi E."/>
            <person name="Choi E."/>
            <person name="Lee S.E."/>
            <person name="Jeon J."/>
            <person name="Kim H."/>
            <person name="Choi G."/>
            <person name="Song H."/>
            <person name="Lee J."/>
            <person name="Lee S.C."/>
            <person name="Kwon J.K."/>
            <person name="Lee H.Y."/>
            <person name="Koo N."/>
            <person name="Hong Y."/>
            <person name="Kim R.W."/>
            <person name="Kang W.H."/>
            <person name="Huh J.H."/>
            <person name="Kang B.C."/>
            <person name="Yang T.J."/>
            <person name="Lee Y.H."/>
            <person name="Bennetzen J.L."/>
            <person name="Choi D."/>
        </authorList>
    </citation>
    <scope>NUCLEOTIDE SEQUENCE [LARGE SCALE GENOMIC DNA]</scope>
    <source>
        <strain evidence="8">cv. PBC81</strain>
    </source>
</reference>
<dbReference type="Proteomes" id="UP000224567">
    <property type="component" value="Unassembled WGS sequence"/>
</dbReference>